<evidence type="ECO:0000256" key="7">
    <source>
        <dbReference type="ARBA" id="ARBA00022679"/>
    </source>
</evidence>
<dbReference type="EMBL" id="KZ308611">
    <property type="protein sequence ID" value="KAG8232326.1"/>
    <property type="molecule type" value="Genomic_DNA"/>
</dbReference>
<evidence type="ECO:0000256" key="6">
    <source>
        <dbReference type="ARBA" id="ARBA00018134"/>
    </source>
</evidence>
<evidence type="ECO:0000313" key="16">
    <source>
        <dbReference type="EMBL" id="KAG8232326.1"/>
    </source>
</evidence>
<dbReference type="SUPFAM" id="SSF53613">
    <property type="entry name" value="Ribokinase-like"/>
    <property type="match status" value="1"/>
</dbReference>
<evidence type="ECO:0000256" key="11">
    <source>
        <dbReference type="ARBA" id="ARBA00032808"/>
    </source>
</evidence>
<organism evidence="16 17">
    <name type="scientific">Ladona fulva</name>
    <name type="common">Scarce chaser dragonfly</name>
    <name type="synonym">Libellula fulva</name>
    <dbReference type="NCBI Taxonomy" id="123851"/>
    <lineage>
        <taxon>Eukaryota</taxon>
        <taxon>Metazoa</taxon>
        <taxon>Ecdysozoa</taxon>
        <taxon>Arthropoda</taxon>
        <taxon>Hexapoda</taxon>
        <taxon>Insecta</taxon>
        <taxon>Pterygota</taxon>
        <taxon>Palaeoptera</taxon>
        <taxon>Odonata</taxon>
        <taxon>Epiprocta</taxon>
        <taxon>Anisoptera</taxon>
        <taxon>Libelluloidea</taxon>
        <taxon>Libellulidae</taxon>
        <taxon>Ladona</taxon>
    </lineage>
</organism>
<comment type="pathway">
    <text evidence="3">Cofactor metabolism; pyridoxal 5'-phosphate salvage; pyridoxal 5'-phosphate from pyridoxal: step 1/1.</text>
</comment>
<evidence type="ECO:0000256" key="2">
    <source>
        <dbReference type="ARBA" id="ARBA00004835"/>
    </source>
</evidence>
<keyword evidence="10" id="KW-0067">ATP-binding</keyword>
<dbReference type="GO" id="GO:0009443">
    <property type="term" value="P:pyridoxal 5'-phosphate salvage"/>
    <property type="evidence" value="ECO:0007669"/>
    <property type="project" value="InterPro"/>
</dbReference>
<evidence type="ECO:0000256" key="13">
    <source>
        <dbReference type="ARBA" id="ARBA00047377"/>
    </source>
</evidence>
<reference evidence="16" key="2">
    <citation type="submission" date="2017-10" db="EMBL/GenBank/DDBJ databases">
        <title>Ladona fulva Genome sequencing and assembly.</title>
        <authorList>
            <person name="Murali S."/>
            <person name="Richards S."/>
            <person name="Bandaranaike D."/>
            <person name="Bellair M."/>
            <person name="Blankenburg K."/>
            <person name="Chao H."/>
            <person name="Dinh H."/>
            <person name="Doddapaneni H."/>
            <person name="Dugan-Rocha S."/>
            <person name="Elkadiri S."/>
            <person name="Gnanaolivu R."/>
            <person name="Hernandez B."/>
            <person name="Skinner E."/>
            <person name="Javaid M."/>
            <person name="Lee S."/>
            <person name="Li M."/>
            <person name="Ming W."/>
            <person name="Munidasa M."/>
            <person name="Muniz J."/>
            <person name="Nguyen L."/>
            <person name="Hughes D."/>
            <person name="Osuji N."/>
            <person name="Pu L.-L."/>
            <person name="Puazo M."/>
            <person name="Qu C."/>
            <person name="Quiroz J."/>
            <person name="Raj R."/>
            <person name="Weissenberger G."/>
            <person name="Xin Y."/>
            <person name="Zou X."/>
            <person name="Han Y."/>
            <person name="Worley K."/>
            <person name="Muzny D."/>
            <person name="Gibbs R."/>
        </authorList>
    </citation>
    <scope>NUCLEOTIDE SEQUENCE</scope>
    <source>
        <strain evidence="16">Sampled in the wild</strain>
    </source>
</reference>
<dbReference type="Pfam" id="PF08543">
    <property type="entry name" value="Phos_pyr_kin"/>
    <property type="match status" value="1"/>
</dbReference>
<reference evidence="16" key="1">
    <citation type="submission" date="2013-04" db="EMBL/GenBank/DDBJ databases">
        <authorList>
            <person name="Qu J."/>
            <person name="Murali S.C."/>
            <person name="Bandaranaike D."/>
            <person name="Bellair M."/>
            <person name="Blankenburg K."/>
            <person name="Chao H."/>
            <person name="Dinh H."/>
            <person name="Doddapaneni H."/>
            <person name="Downs B."/>
            <person name="Dugan-Rocha S."/>
            <person name="Elkadiri S."/>
            <person name="Gnanaolivu R.D."/>
            <person name="Hernandez B."/>
            <person name="Javaid M."/>
            <person name="Jayaseelan J.C."/>
            <person name="Lee S."/>
            <person name="Li M."/>
            <person name="Ming W."/>
            <person name="Munidasa M."/>
            <person name="Muniz J."/>
            <person name="Nguyen L."/>
            <person name="Ongeri F."/>
            <person name="Osuji N."/>
            <person name="Pu L.-L."/>
            <person name="Puazo M."/>
            <person name="Qu C."/>
            <person name="Quiroz J."/>
            <person name="Raj R."/>
            <person name="Weissenberger G."/>
            <person name="Xin Y."/>
            <person name="Zou X."/>
            <person name="Han Y."/>
            <person name="Richards S."/>
            <person name="Worley K."/>
            <person name="Muzny D."/>
            <person name="Gibbs R."/>
        </authorList>
    </citation>
    <scope>NUCLEOTIDE SEQUENCE</scope>
    <source>
        <strain evidence="16">Sampled in the wild</strain>
    </source>
</reference>
<dbReference type="PANTHER" id="PTHR10534:SF2">
    <property type="entry name" value="PYRIDOXAL KINASE"/>
    <property type="match status" value="1"/>
</dbReference>
<evidence type="ECO:0000256" key="1">
    <source>
        <dbReference type="ARBA" id="ARBA00004750"/>
    </source>
</evidence>
<evidence type="ECO:0000256" key="3">
    <source>
        <dbReference type="ARBA" id="ARBA00005210"/>
    </source>
</evidence>
<evidence type="ECO:0000256" key="12">
    <source>
        <dbReference type="ARBA" id="ARBA00047310"/>
    </source>
</evidence>
<evidence type="ECO:0000256" key="9">
    <source>
        <dbReference type="ARBA" id="ARBA00022777"/>
    </source>
</evidence>
<evidence type="ECO:0000256" key="10">
    <source>
        <dbReference type="ARBA" id="ARBA00022840"/>
    </source>
</evidence>
<comment type="pathway">
    <text evidence="2">Cofactor metabolism; pyridoxal 5'-phosphate salvage; pyridoxine 5'-phosphate from pyridoxine: step 1/1.</text>
</comment>
<name>A0A8K0P3I6_LADFU</name>
<dbReference type="Proteomes" id="UP000792457">
    <property type="component" value="Unassembled WGS sequence"/>
</dbReference>
<dbReference type="CDD" id="cd01173">
    <property type="entry name" value="pyridoxal_pyridoxamine_kinase"/>
    <property type="match status" value="1"/>
</dbReference>
<comment type="catalytic activity">
    <reaction evidence="12">
        <text>pyridoxamine + ATP = pyridoxamine 5'-phosphate + ADP + H(+)</text>
        <dbReference type="Rhea" id="RHEA:25104"/>
        <dbReference type="ChEBI" id="CHEBI:15378"/>
        <dbReference type="ChEBI" id="CHEBI:30616"/>
        <dbReference type="ChEBI" id="CHEBI:57761"/>
        <dbReference type="ChEBI" id="CHEBI:58451"/>
        <dbReference type="ChEBI" id="CHEBI:456216"/>
        <dbReference type="EC" id="2.7.1.35"/>
    </reaction>
    <physiologicalReaction direction="left-to-right" evidence="12">
        <dbReference type="Rhea" id="RHEA:25105"/>
    </physiologicalReaction>
</comment>
<evidence type="ECO:0000256" key="5">
    <source>
        <dbReference type="ARBA" id="ARBA00012104"/>
    </source>
</evidence>
<proteinExistence type="inferred from homology"/>
<dbReference type="Gene3D" id="3.40.1190.20">
    <property type="match status" value="1"/>
</dbReference>
<keyword evidence="17" id="KW-1185">Reference proteome</keyword>
<comment type="caution">
    <text evidence="16">The sequence shown here is derived from an EMBL/GenBank/DDBJ whole genome shotgun (WGS) entry which is preliminary data.</text>
</comment>
<dbReference type="UniPathway" id="UPA01068">
    <property type="reaction ID" value="UER00298"/>
</dbReference>
<comment type="pathway">
    <text evidence="1">Cofactor metabolism; pyridoxal 5'-phosphate salvage; pyridoxamine 5'-phosphate from pyridoxamine: step 1/1.</text>
</comment>
<dbReference type="PANTHER" id="PTHR10534">
    <property type="entry name" value="PYRIDOXAL KINASE"/>
    <property type="match status" value="1"/>
</dbReference>
<evidence type="ECO:0000256" key="4">
    <source>
        <dbReference type="ARBA" id="ARBA00008805"/>
    </source>
</evidence>
<comment type="catalytic activity">
    <reaction evidence="13">
        <text>pyridoxal + ATP = pyridoxal 5'-phosphate + ADP + H(+)</text>
        <dbReference type="Rhea" id="RHEA:10224"/>
        <dbReference type="ChEBI" id="CHEBI:15378"/>
        <dbReference type="ChEBI" id="CHEBI:17310"/>
        <dbReference type="ChEBI" id="CHEBI:30616"/>
        <dbReference type="ChEBI" id="CHEBI:456216"/>
        <dbReference type="ChEBI" id="CHEBI:597326"/>
        <dbReference type="EC" id="2.7.1.35"/>
    </reaction>
    <physiologicalReaction direction="left-to-right" evidence="13">
        <dbReference type="Rhea" id="RHEA:10225"/>
    </physiologicalReaction>
</comment>
<dbReference type="GO" id="GO:0005829">
    <property type="term" value="C:cytosol"/>
    <property type="evidence" value="ECO:0007669"/>
    <property type="project" value="TreeGrafter"/>
</dbReference>
<evidence type="ECO:0000256" key="14">
    <source>
        <dbReference type="ARBA" id="ARBA00048524"/>
    </source>
</evidence>
<keyword evidence="9" id="KW-0418">Kinase</keyword>
<evidence type="ECO:0000259" key="15">
    <source>
        <dbReference type="Pfam" id="PF08543"/>
    </source>
</evidence>
<comment type="similarity">
    <text evidence="4">Belongs to the pyridoxine kinase family.</text>
</comment>
<feature type="domain" description="Pyridoxamine kinase/Phosphomethylpyrimidine kinase" evidence="15">
    <location>
        <begin position="102"/>
        <end position="270"/>
    </location>
</feature>
<gene>
    <name evidence="16" type="ORF">J437_LFUL009425</name>
</gene>
<dbReference type="InterPro" id="IPR029056">
    <property type="entry name" value="Ribokinase-like"/>
</dbReference>
<keyword evidence="8" id="KW-0547">Nucleotide-binding</keyword>
<dbReference type="OrthoDB" id="2104723at2759"/>
<dbReference type="InterPro" id="IPR013749">
    <property type="entry name" value="PM/HMP-P_kinase-1"/>
</dbReference>
<evidence type="ECO:0000256" key="8">
    <source>
        <dbReference type="ARBA" id="ARBA00022741"/>
    </source>
</evidence>
<evidence type="ECO:0000313" key="17">
    <source>
        <dbReference type="Proteomes" id="UP000792457"/>
    </source>
</evidence>
<dbReference type="GO" id="GO:0005524">
    <property type="term" value="F:ATP binding"/>
    <property type="evidence" value="ECO:0007669"/>
    <property type="project" value="UniProtKB-KW"/>
</dbReference>
<dbReference type="NCBIfam" id="TIGR00687">
    <property type="entry name" value="pyridox_kin"/>
    <property type="match status" value="1"/>
</dbReference>
<comment type="catalytic activity">
    <reaction evidence="14">
        <text>pyridoxine + ATP = pyridoxine 5'-phosphate + ADP + H(+)</text>
        <dbReference type="Rhea" id="RHEA:25108"/>
        <dbReference type="ChEBI" id="CHEBI:15378"/>
        <dbReference type="ChEBI" id="CHEBI:16709"/>
        <dbReference type="ChEBI" id="CHEBI:30616"/>
        <dbReference type="ChEBI" id="CHEBI:58589"/>
        <dbReference type="ChEBI" id="CHEBI:456216"/>
        <dbReference type="EC" id="2.7.1.35"/>
    </reaction>
    <physiologicalReaction direction="left-to-right" evidence="14">
        <dbReference type="Rhea" id="RHEA:25109"/>
    </physiologicalReaction>
</comment>
<dbReference type="EC" id="2.7.1.35" evidence="5"/>
<protein>
    <recommendedName>
        <fullName evidence="6">Pyridoxal kinase</fullName>
        <ecNumber evidence="5">2.7.1.35</ecNumber>
    </recommendedName>
    <alternativeName>
        <fullName evidence="11">Pyridoxine kinase</fullName>
    </alternativeName>
</protein>
<dbReference type="GO" id="GO:0008478">
    <property type="term" value="F:pyridoxal kinase activity"/>
    <property type="evidence" value="ECO:0007669"/>
    <property type="project" value="UniProtKB-EC"/>
</dbReference>
<accession>A0A8K0P3I6</accession>
<keyword evidence="7" id="KW-0808">Transferase</keyword>
<dbReference type="AlphaFoldDB" id="A0A8K0P3I6"/>
<dbReference type="InterPro" id="IPR004625">
    <property type="entry name" value="PyrdxlKinase"/>
</dbReference>
<sequence length="307" mass="34336">MGVLRIMSDGIRKVLSIQSHVVSGYVGNKSATFPLQLLGFEVDGINSVQFSNHTGYGYWKGQVLNESQFGDLMNGLRSNGLDNYSHLLTGYIGSESFLLRVVDVVRHLRKVNRNLVYVCDPVLGDNGHMYVPKEMLPLYRDRIISLSNILTPNQFEAELLTGEKINNLDDAVRAMKLLHAKGCDIVVLSSSDFGSEDHLLALASSHINGKRKSVVIKIPRFKQHFTGTGDLFTALFLAWMSRTQNDLKTSMEKTIATMQTVLKKTVDYSEGLEIENSSSRKFELRLIQSKVDIENPNVVIKAEVLQT</sequence>